<organism evidence="9 10">
    <name type="scientific">Paenibacillus baimaensis</name>
    <dbReference type="NCBI Taxonomy" id="2982185"/>
    <lineage>
        <taxon>Bacteria</taxon>
        <taxon>Bacillati</taxon>
        <taxon>Bacillota</taxon>
        <taxon>Bacilli</taxon>
        <taxon>Bacillales</taxon>
        <taxon>Paenibacillaceae</taxon>
        <taxon>Paenibacillus</taxon>
    </lineage>
</organism>
<sequence length="292" mass="32470">MKETFGEKFIYWLLNGFLLLLSLCTLYPFWHVLMYALSDPKLSMGGGIFLLPRGWSLSSFEILLNSKGIYTAYGNSLIRLVVGTCVNLLFTAMLAYPLSLKRFIGRNAITLMIFFTMLFSGGMIPSYLLVKELGLLDSIWALIIPGTISAWNLLIMKTYFQNIPPELEESASIDGASPMRVLISVILPVSMPVIAAIGLFYGVAHWNSYFDAILYINSQSQQVLQVFLRTMLNSSSLQQVQGSEAFASNIGMVTEESVKMATVISSVLPMLLIYPFLQKYYVKGVLIGSVKG</sequence>
<dbReference type="Proteomes" id="UP001652445">
    <property type="component" value="Unassembled WGS sequence"/>
</dbReference>
<evidence type="ECO:0000313" key="10">
    <source>
        <dbReference type="Proteomes" id="UP001652445"/>
    </source>
</evidence>
<dbReference type="Gene3D" id="1.10.3720.10">
    <property type="entry name" value="MetI-like"/>
    <property type="match status" value="1"/>
</dbReference>
<dbReference type="CDD" id="cd06261">
    <property type="entry name" value="TM_PBP2"/>
    <property type="match status" value="1"/>
</dbReference>
<evidence type="ECO:0000256" key="3">
    <source>
        <dbReference type="ARBA" id="ARBA00022475"/>
    </source>
</evidence>
<evidence type="ECO:0000256" key="6">
    <source>
        <dbReference type="ARBA" id="ARBA00023136"/>
    </source>
</evidence>
<dbReference type="Pfam" id="PF00528">
    <property type="entry name" value="BPD_transp_1"/>
    <property type="match status" value="1"/>
</dbReference>
<dbReference type="InterPro" id="IPR000515">
    <property type="entry name" value="MetI-like"/>
</dbReference>
<feature type="domain" description="ABC transmembrane type-1" evidence="8">
    <location>
        <begin position="73"/>
        <end position="277"/>
    </location>
</feature>
<evidence type="ECO:0000256" key="7">
    <source>
        <dbReference type="RuleBase" id="RU363032"/>
    </source>
</evidence>
<evidence type="ECO:0000256" key="2">
    <source>
        <dbReference type="ARBA" id="ARBA00022448"/>
    </source>
</evidence>
<keyword evidence="6 7" id="KW-0472">Membrane</keyword>
<feature type="transmembrane region" description="Helical" evidence="7">
    <location>
        <begin position="108"/>
        <end position="127"/>
    </location>
</feature>
<evidence type="ECO:0000256" key="5">
    <source>
        <dbReference type="ARBA" id="ARBA00022989"/>
    </source>
</evidence>
<evidence type="ECO:0000256" key="4">
    <source>
        <dbReference type="ARBA" id="ARBA00022692"/>
    </source>
</evidence>
<comment type="caution">
    <text evidence="9">The sequence shown here is derived from an EMBL/GenBank/DDBJ whole genome shotgun (WGS) entry which is preliminary data.</text>
</comment>
<feature type="transmembrane region" description="Helical" evidence="7">
    <location>
        <begin position="139"/>
        <end position="160"/>
    </location>
</feature>
<comment type="subcellular location">
    <subcellularLocation>
        <location evidence="1 7">Cell membrane</location>
        <topology evidence="1 7">Multi-pass membrane protein</topology>
    </subcellularLocation>
</comment>
<dbReference type="PANTHER" id="PTHR43744:SF9">
    <property type="entry name" value="POLYGALACTURONAN_RHAMNOGALACTURONAN TRANSPORT SYSTEM PERMEASE PROTEIN YTCP"/>
    <property type="match status" value="1"/>
</dbReference>
<evidence type="ECO:0000256" key="1">
    <source>
        <dbReference type="ARBA" id="ARBA00004651"/>
    </source>
</evidence>
<dbReference type="RefSeq" id="WP_076228920.1">
    <property type="nucleotide sequence ID" value="NZ_JAOQIO010000084.1"/>
</dbReference>
<keyword evidence="5 7" id="KW-1133">Transmembrane helix</keyword>
<protein>
    <submittedName>
        <fullName evidence="9">Carbohydrate ABC transporter permease</fullName>
    </submittedName>
</protein>
<dbReference type="SUPFAM" id="SSF161098">
    <property type="entry name" value="MetI-like"/>
    <property type="match status" value="1"/>
</dbReference>
<dbReference type="EMBL" id="JAOQIO010000084">
    <property type="protein sequence ID" value="MCU6794464.1"/>
    <property type="molecule type" value="Genomic_DNA"/>
</dbReference>
<feature type="transmembrane region" description="Helical" evidence="7">
    <location>
        <begin position="77"/>
        <end position="96"/>
    </location>
</feature>
<gene>
    <name evidence="9" type="ORF">OB236_20355</name>
</gene>
<feature type="transmembrane region" description="Helical" evidence="7">
    <location>
        <begin position="258"/>
        <end position="277"/>
    </location>
</feature>
<dbReference type="PROSITE" id="PS50928">
    <property type="entry name" value="ABC_TM1"/>
    <property type="match status" value="1"/>
</dbReference>
<keyword evidence="2 7" id="KW-0813">Transport</keyword>
<feature type="transmembrane region" description="Helical" evidence="7">
    <location>
        <begin position="9"/>
        <end position="30"/>
    </location>
</feature>
<feature type="transmembrane region" description="Helical" evidence="7">
    <location>
        <begin position="181"/>
        <end position="204"/>
    </location>
</feature>
<name>A0ABT2UII9_9BACL</name>
<evidence type="ECO:0000259" key="8">
    <source>
        <dbReference type="PROSITE" id="PS50928"/>
    </source>
</evidence>
<keyword evidence="10" id="KW-1185">Reference proteome</keyword>
<keyword evidence="4 7" id="KW-0812">Transmembrane</keyword>
<dbReference type="InterPro" id="IPR035906">
    <property type="entry name" value="MetI-like_sf"/>
</dbReference>
<dbReference type="PANTHER" id="PTHR43744">
    <property type="entry name" value="ABC TRANSPORTER PERMEASE PROTEIN MG189-RELATED-RELATED"/>
    <property type="match status" value="1"/>
</dbReference>
<proteinExistence type="inferred from homology"/>
<comment type="similarity">
    <text evidence="7">Belongs to the binding-protein-dependent transport system permease family.</text>
</comment>
<reference evidence="9 10" key="1">
    <citation type="submission" date="2022-09" db="EMBL/GenBank/DDBJ databases">
        <authorList>
            <person name="Han X.L."/>
            <person name="Wang Q."/>
            <person name="Lu T."/>
        </authorList>
    </citation>
    <scope>NUCLEOTIDE SEQUENCE [LARGE SCALE GENOMIC DNA]</scope>
    <source>
        <strain evidence="9 10">WQ 127069</strain>
    </source>
</reference>
<keyword evidence="3" id="KW-1003">Cell membrane</keyword>
<accession>A0ABT2UII9</accession>
<evidence type="ECO:0000313" key="9">
    <source>
        <dbReference type="EMBL" id="MCU6794464.1"/>
    </source>
</evidence>